<evidence type="ECO:0000256" key="9">
    <source>
        <dbReference type="ARBA" id="ARBA00022833"/>
    </source>
</evidence>
<dbReference type="STRING" id="742152.A0A2H3IX99"/>
<evidence type="ECO:0000256" key="10">
    <source>
        <dbReference type="ARBA" id="ARBA00022840"/>
    </source>
</evidence>
<dbReference type="GO" id="GO:0005524">
    <property type="term" value="F:ATP binding"/>
    <property type="evidence" value="ECO:0007669"/>
    <property type="project" value="UniProtKB-KW"/>
</dbReference>
<dbReference type="GO" id="GO:0005634">
    <property type="term" value="C:nucleus"/>
    <property type="evidence" value="ECO:0007669"/>
    <property type="project" value="UniProtKB-SubCell"/>
</dbReference>
<keyword evidence="18" id="KW-1185">Reference proteome</keyword>
<dbReference type="SUPFAM" id="SSF52540">
    <property type="entry name" value="P-loop containing nucleoside triphosphate hydrolases"/>
    <property type="match status" value="2"/>
</dbReference>
<keyword evidence="12" id="KW-0539">Nucleus</keyword>
<reference evidence="17 18" key="1">
    <citation type="journal article" date="2012" name="Science">
        <title>The Paleozoic origin of enzymatic lignin decomposition reconstructed from 31 fungal genomes.</title>
        <authorList>
            <person name="Floudas D."/>
            <person name="Binder M."/>
            <person name="Riley R."/>
            <person name="Barry K."/>
            <person name="Blanchette R.A."/>
            <person name="Henrissat B."/>
            <person name="Martinez A.T."/>
            <person name="Otillar R."/>
            <person name="Spatafora J.W."/>
            <person name="Yadav J.S."/>
            <person name="Aerts A."/>
            <person name="Benoit I."/>
            <person name="Boyd A."/>
            <person name="Carlson A."/>
            <person name="Copeland A."/>
            <person name="Coutinho P.M."/>
            <person name="de Vries R.P."/>
            <person name="Ferreira P."/>
            <person name="Findley K."/>
            <person name="Foster B."/>
            <person name="Gaskell J."/>
            <person name="Glotzer D."/>
            <person name="Gorecki P."/>
            <person name="Heitman J."/>
            <person name="Hesse C."/>
            <person name="Hori C."/>
            <person name="Igarashi K."/>
            <person name="Jurgens J.A."/>
            <person name="Kallen N."/>
            <person name="Kersten P."/>
            <person name="Kohler A."/>
            <person name="Kuees U."/>
            <person name="Kumar T.K.A."/>
            <person name="Kuo A."/>
            <person name="LaButti K."/>
            <person name="Larrondo L.F."/>
            <person name="Lindquist E."/>
            <person name="Ling A."/>
            <person name="Lombard V."/>
            <person name="Lucas S."/>
            <person name="Lundell T."/>
            <person name="Martin R."/>
            <person name="McLaughlin D.J."/>
            <person name="Morgenstern I."/>
            <person name="Morin E."/>
            <person name="Murat C."/>
            <person name="Nagy L.G."/>
            <person name="Nolan M."/>
            <person name="Ohm R.A."/>
            <person name="Patyshakuliyeva A."/>
            <person name="Rokas A."/>
            <person name="Ruiz-Duenas F.J."/>
            <person name="Sabat G."/>
            <person name="Salamov A."/>
            <person name="Samejima M."/>
            <person name="Schmutz J."/>
            <person name="Slot J.C."/>
            <person name="St John F."/>
            <person name="Stenlid J."/>
            <person name="Sun H."/>
            <person name="Sun S."/>
            <person name="Syed K."/>
            <person name="Tsang A."/>
            <person name="Wiebenga A."/>
            <person name="Young D."/>
            <person name="Pisabarro A."/>
            <person name="Eastwood D.C."/>
            <person name="Martin F."/>
            <person name="Cullen D."/>
            <person name="Grigoriev I.V."/>
            <person name="Hibbett D.S."/>
        </authorList>
    </citation>
    <scope>NUCLEOTIDE SEQUENCE [LARGE SCALE GENOMIC DNA]</scope>
    <source>
        <strain evidence="17 18">MD-104</strain>
    </source>
</reference>
<keyword evidence="6 13" id="KW-0863">Zinc-finger</keyword>
<dbReference type="OMA" id="KVEPWSN"/>
<gene>
    <name evidence="17" type="ORF">WOLCODRAFT_61549</name>
</gene>
<keyword evidence="8" id="KW-0347">Helicase</keyword>
<evidence type="ECO:0000256" key="8">
    <source>
        <dbReference type="ARBA" id="ARBA00022806"/>
    </source>
</evidence>
<dbReference type="InterPro" id="IPR049730">
    <property type="entry name" value="SNF2/RAD54-like_C"/>
</dbReference>
<comment type="similarity">
    <text evidence="2">Belongs to the SNF2/RAD54 helicase family.</text>
</comment>
<feature type="domain" description="RING-type" evidence="14">
    <location>
        <begin position="656"/>
        <end position="700"/>
    </location>
</feature>
<evidence type="ECO:0000256" key="2">
    <source>
        <dbReference type="ARBA" id="ARBA00007025"/>
    </source>
</evidence>
<proteinExistence type="inferred from homology"/>
<evidence type="ECO:0000256" key="11">
    <source>
        <dbReference type="ARBA" id="ARBA00023204"/>
    </source>
</evidence>
<evidence type="ECO:0000256" key="13">
    <source>
        <dbReference type="PROSITE-ProRule" id="PRU00175"/>
    </source>
</evidence>
<comment type="subcellular location">
    <subcellularLocation>
        <location evidence="1">Nucleus</location>
    </subcellularLocation>
</comment>
<dbReference type="Pfam" id="PF00271">
    <property type="entry name" value="Helicase_C"/>
    <property type="match status" value="1"/>
</dbReference>
<dbReference type="CDD" id="cd18793">
    <property type="entry name" value="SF2_C_SNF"/>
    <property type="match status" value="1"/>
</dbReference>
<dbReference type="InterPro" id="IPR014001">
    <property type="entry name" value="Helicase_ATP-bd"/>
</dbReference>
<dbReference type="Pfam" id="PF00097">
    <property type="entry name" value="zf-C3HC4"/>
    <property type="match status" value="1"/>
</dbReference>
<dbReference type="SUPFAM" id="SSF57850">
    <property type="entry name" value="RING/U-box"/>
    <property type="match status" value="1"/>
</dbReference>
<keyword evidence="10" id="KW-0067">ATP-binding</keyword>
<dbReference type="InterPro" id="IPR014905">
    <property type="entry name" value="HIRAN"/>
</dbReference>
<sequence>MLKVPPKPTKKKSNSIVRLTNTRGFEFGRLPQDVASWVSKLLDLDMIDFQGSTMVDCPTTLHSGANLIVSLSVYIKAAAFQPPSTSSEEKTHVMFNEGQETASEQMLRERKHALLRMFKVLGLKPRRGSDFAQKPHGELDQKDLEMLTQRQGGKGKKVVKTEIVGDGEEVEVEVDEEELSDNELDLIYKKSQQNDQRLGEMEVADTFTLKLRGYQKQALLWMHSIETGAASAREAHSMHPLWKEYVFPLEPHGGVIDLTVDERPFYLNEYSGELSLEFPKAERKCRGGILAKKMGMGKTIMLSALIQTARGPEEPSSDPNPNGMPRKRQMRLNSAFRSVKPRADQSRGPSATLIVAPTSLLSQWSDELQRSSKPGTLKILVWHSQNRVDLDSALEGENPVDVVITSYGTLVSEHSKSEKAVGASPVFEIEWLRVVLDEAHHCKSRQSKTAKAVCALKARRRWAATGTPIVNRLEDLYSLIKFLDFTPWSNYTFFRSFITLPFLARDPKAVEVVQIILESVLLRREKDMVDTDGKKIVELPPKEVVVESLEFSPLERKIYDSLYSRAKEDFDQLNEKGLVSRNYTHILAMLMRLRRAVLHPNLVLSTKDESEKEAGDGSVDINALIKQFDEENAGGDRKVYAETVIANLNQEEERECPICFDVMDTPTLVPSCMHQCCKDCIVAYIETCRDKGEDGRCPTCAQGPVKESDLLEVVRTKKEEDEVHPAAASTSKPAVTLRRNDFRSSTKLEALLQNLRQLRDRDPYFQAVVFSQFTSFLDLIQIVLERERLAWFRFDGSMDVKKRSEAVSGFKAPSKEPKVLIISLKAGGVGLNLTNANYVFMMDCWWNAATENQAVDRVHRIGQEKPVYVKHFIIANTIEARVLQIQKRKIAIVKEAFRGKGNKDPESVENLKIMFGGN</sequence>
<dbReference type="InterPro" id="IPR018957">
    <property type="entry name" value="Znf_C3HC4_RING-type"/>
</dbReference>
<dbReference type="AlphaFoldDB" id="A0A2H3IX99"/>
<dbReference type="InterPro" id="IPR027417">
    <property type="entry name" value="P-loop_NTPase"/>
</dbReference>
<dbReference type="PANTHER" id="PTHR45626">
    <property type="entry name" value="TRANSCRIPTION TERMINATION FACTOR 2-RELATED"/>
    <property type="match status" value="1"/>
</dbReference>
<evidence type="ECO:0000259" key="14">
    <source>
        <dbReference type="PROSITE" id="PS50089"/>
    </source>
</evidence>
<dbReference type="GO" id="GO:0008270">
    <property type="term" value="F:zinc ion binding"/>
    <property type="evidence" value="ECO:0007669"/>
    <property type="project" value="UniProtKB-KW"/>
</dbReference>
<keyword evidence="7" id="KW-0378">Hydrolase</keyword>
<keyword evidence="4" id="KW-0547">Nucleotide-binding</keyword>
<evidence type="ECO:0000256" key="7">
    <source>
        <dbReference type="ARBA" id="ARBA00022801"/>
    </source>
</evidence>
<dbReference type="Gene3D" id="3.40.50.10810">
    <property type="entry name" value="Tandem AAA-ATPase domain"/>
    <property type="match status" value="1"/>
</dbReference>
<dbReference type="SMART" id="SM00184">
    <property type="entry name" value="RING"/>
    <property type="match status" value="1"/>
</dbReference>
<dbReference type="GO" id="GO:0003676">
    <property type="term" value="F:nucleic acid binding"/>
    <property type="evidence" value="ECO:0007669"/>
    <property type="project" value="InterPro"/>
</dbReference>
<dbReference type="Proteomes" id="UP000218811">
    <property type="component" value="Unassembled WGS sequence"/>
</dbReference>
<dbReference type="OrthoDB" id="448448at2759"/>
<dbReference type="InterPro" id="IPR000330">
    <property type="entry name" value="SNF2_N"/>
</dbReference>
<evidence type="ECO:0000256" key="1">
    <source>
        <dbReference type="ARBA" id="ARBA00004123"/>
    </source>
</evidence>
<dbReference type="PROSITE" id="PS51194">
    <property type="entry name" value="HELICASE_CTER"/>
    <property type="match status" value="1"/>
</dbReference>
<keyword evidence="5" id="KW-0227">DNA damage</keyword>
<dbReference type="Pfam" id="PF08797">
    <property type="entry name" value="HIRAN"/>
    <property type="match status" value="1"/>
</dbReference>
<dbReference type="GO" id="GO:0016818">
    <property type="term" value="F:hydrolase activity, acting on acid anhydrides, in phosphorus-containing anhydrides"/>
    <property type="evidence" value="ECO:0007669"/>
    <property type="project" value="InterPro"/>
</dbReference>
<name>A0A2H3IX99_WOLCO</name>
<evidence type="ECO:0000256" key="6">
    <source>
        <dbReference type="ARBA" id="ARBA00022771"/>
    </source>
</evidence>
<dbReference type="PANTHER" id="PTHR45626:SF22">
    <property type="entry name" value="DNA REPAIR PROTEIN RAD5"/>
    <property type="match status" value="1"/>
</dbReference>
<keyword evidence="11" id="KW-0234">DNA repair</keyword>
<evidence type="ECO:0000256" key="5">
    <source>
        <dbReference type="ARBA" id="ARBA00022763"/>
    </source>
</evidence>
<evidence type="ECO:0000259" key="15">
    <source>
        <dbReference type="PROSITE" id="PS51192"/>
    </source>
</evidence>
<evidence type="ECO:0000259" key="16">
    <source>
        <dbReference type="PROSITE" id="PS51194"/>
    </source>
</evidence>
<evidence type="ECO:0000256" key="4">
    <source>
        <dbReference type="ARBA" id="ARBA00022741"/>
    </source>
</evidence>
<keyword evidence="3" id="KW-0479">Metal-binding</keyword>
<dbReference type="PROSITE" id="PS51192">
    <property type="entry name" value="HELICASE_ATP_BIND_1"/>
    <property type="match status" value="1"/>
</dbReference>
<dbReference type="InterPro" id="IPR038718">
    <property type="entry name" value="SNF2-like_sf"/>
</dbReference>
<dbReference type="GO" id="GO:0006281">
    <property type="term" value="P:DNA repair"/>
    <property type="evidence" value="ECO:0007669"/>
    <property type="project" value="UniProtKB-KW"/>
</dbReference>
<dbReference type="CDD" id="cd18008">
    <property type="entry name" value="DEXDc_SHPRH-like"/>
    <property type="match status" value="1"/>
</dbReference>
<dbReference type="InterPro" id="IPR001841">
    <property type="entry name" value="Znf_RING"/>
</dbReference>
<feature type="domain" description="Helicase ATP-binding" evidence="15">
    <location>
        <begin position="279"/>
        <end position="486"/>
    </location>
</feature>
<dbReference type="PROSITE" id="PS50089">
    <property type="entry name" value="ZF_RING_2"/>
    <property type="match status" value="1"/>
</dbReference>
<evidence type="ECO:0000256" key="12">
    <source>
        <dbReference type="ARBA" id="ARBA00023242"/>
    </source>
</evidence>
<dbReference type="Gene3D" id="3.40.50.300">
    <property type="entry name" value="P-loop containing nucleotide triphosphate hydrolases"/>
    <property type="match status" value="2"/>
</dbReference>
<dbReference type="SMART" id="SM00490">
    <property type="entry name" value="HELICc"/>
    <property type="match status" value="1"/>
</dbReference>
<dbReference type="GO" id="GO:0008094">
    <property type="term" value="F:ATP-dependent activity, acting on DNA"/>
    <property type="evidence" value="ECO:0007669"/>
    <property type="project" value="TreeGrafter"/>
</dbReference>
<dbReference type="SMART" id="SM00487">
    <property type="entry name" value="DEXDc"/>
    <property type="match status" value="1"/>
</dbReference>
<protein>
    <submittedName>
        <fullName evidence="17">Uncharacterized protein</fullName>
    </submittedName>
</protein>
<dbReference type="InterPro" id="IPR013083">
    <property type="entry name" value="Znf_RING/FYVE/PHD"/>
</dbReference>
<evidence type="ECO:0000313" key="17">
    <source>
        <dbReference type="EMBL" id="PCH34065.1"/>
    </source>
</evidence>
<dbReference type="InterPro" id="IPR050628">
    <property type="entry name" value="SNF2_RAD54_helicase_TF"/>
</dbReference>
<organism evidence="17 18">
    <name type="scientific">Wolfiporia cocos (strain MD-104)</name>
    <name type="common">Brown rot fungus</name>
    <dbReference type="NCBI Taxonomy" id="742152"/>
    <lineage>
        <taxon>Eukaryota</taxon>
        <taxon>Fungi</taxon>
        <taxon>Dikarya</taxon>
        <taxon>Basidiomycota</taxon>
        <taxon>Agaricomycotina</taxon>
        <taxon>Agaricomycetes</taxon>
        <taxon>Polyporales</taxon>
        <taxon>Phaeolaceae</taxon>
        <taxon>Wolfiporia</taxon>
    </lineage>
</organism>
<dbReference type="InterPro" id="IPR001650">
    <property type="entry name" value="Helicase_C-like"/>
</dbReference>
<evidence type="ECO:0000313" key="18">
    <source>
        <dbReference type="Proteomes" id="UP000218811"/>
    </source>
</evidence>
<dbReference type="Pfam" id="PF00176">
    <property type="entry name" value="SNF2-rel_dom"/>
    <property type="match status" value="1"/>
</dbReference>
<evidence type="ECO:0000256" key="3">
    <source>
        <dbReference type="ARBA" id="ARBA00022723"/>
    </source>
</evidence>
<keyword evidence="9" id="KW-0862">Zinc</keyword>
<feature type="domain" description="Helicase C-terminal" evidence="16">
    <location>
        <begin position="747"/>
        <end position="912"/>
    </location>
</feature>
<dbReference type="EMBL" id="KB467831">
    <property type="protein sequence ID" value="PCH34065.1"/>
    <property type="molecule type" value="Genomic_DNA"/>
</dbReference>
<dbReference type="Gene3D" id="3.30.40.10">
    <property type="entry name" value="Zinc/RING finger domain, C3HC4 (zinc finger)"/>
    <property type="match status" value="1"/>
</dbReference>
<accession>A0A2H3IX99</accession>
<dbReference type="GO" id="GO:0004386">
    <property type="term" value="F:helicase activity"/>
    <property type="evidence" value="ECO:0007669"/>
    <property type="project" value="UniProtKB-KW"/>
</dbReference>